<gene>
    <name evidence="6" type="ORF">KMZ93_16450</name>
</gene>
<dbReference type="InterPro" id="IPR003752">
    <property type="entry name" value="DiS_bond_form_DsbB/BdbC"/>
</dbReference>
<feature type="transmembrane region" description="Helical" evidence="5">
    <location>
        <begin position="42"/>
        <end position="59"/>
    </location>
</feature>
<evidence type="ECO:0000256" key="4">
    <source>
        <dbReference type="ARBA" id="ARBA00023136"/>
    </source>
</evidence>
<sequence length="186" mass="19745">MTRSLAVTLNALGLYAVALVLTAAFAAQLLLHELPCPLCLLQRLQFAALAVGLILNVRFGPRPSHYALSLFAAAAGFVFSTRQVLLHIMPGDAGYGTALLGYHYYTLALIGFAVAIVLIAAILLFDRQFERDGAEMQPVAPGPFATAAVWLVIALTILNVASTLLECGFGACADNPVVYELLKRGA</sequence>
<proteinExistence type="predicted"/>
<accession>A0A975NUE9</accession>
<keyword evidence="3 5" id="KW-1133">Transmembrane helix</keyword>
<dbReference type="InterPro" id="IPR023380">
    <property type="entry name" value="DsbB-like_sf"/>
</dbReference>
<dbReference type="GO" id="GO:0016020">
    <property type="term" value="C:membrane"/>
    <property type="evidence" value="ECO:0007669"/>
    <property type="project" value="UniProtKB-SubCell"/>
</dbReference>
<keyword evidence="7" id="KW-1185">Reference proteome</keyword>
<reference evidence="6 7" key="1">
    <citation type="submission" date="2021-06" db="EMBL/GenBank/DDBJ databases">
        <title>Bradyrhizobium sp. S2-11-4 Genome sequencing.</title>
        <authorList>
            <person name="Jin L."/>
        </authorList>
    </citation>
    <scope>NUCLEOTIDE SEQUENCE [LARGE SCALE GENOMIC DNA]</scope>
    <source>
        <strain evidence="6 7">S2-11-4</strain>
    </source>
</reference>
<comment type="subcellular location">
    <subcellularLocation>
        <location evidence="1">Membrane</location>
        <topology evidence="1">Multi-pass membrane protein</topology>
    </subcellularLocation>
</comment>
<evidence type="ECO:0000313" key="6">
    <source>
        <dbReference type="EMBL" id="QWG21587.1"/>
    </source>
</evidence>
<keyword evidence="2 5" id="KW-0812">Transmembrane</keyword>
<evidence type="ECO:0000313" key="7">
    <source>
        <dbReference type="Proteomes" id="UP000676951"/>
    </source>
</evidence>
<dbReference type="Pfam" id="PF02600">
    <property type="entry name" value="DsbB"/>
    <property type="match status" value="1"/>
</dbReference>
<feature type="transmembrane region" description="Helical" evidence="5">
    <location>
        <begin position="102"/>
        <end position="124"/>
    </location>
</feature>
<evidence type="ECO:0000256" key="3">
    <source>
        <dbReference type="ARBA" id="ARBA00022989"/>
    </source>
</evidence>
<dbReference type="Proteomes" id="UP000676951">
    <property type="component" value="Chromosome"/>
</dbReference>
<dbReference type="SUPFAM" id="SSF158442">
    <property type="entry name" value="DsbB-like"/>
    <property type="match status" value="1"/>
</dbReference>
<evidence type="ECO:0000256" key="5">
    <source>
        <dbReference type="SAM" id="Phobius"/>
    </source>
</evidence>
<feature type="transmembrane region" description="Helical" evidence="5">
    <location>
        <begin position="66"/>
        <end position="90"/>
    </location>
</feature>
<feature type="transmembrane region" description="Helical" evidence="5">
    <location>
        <begin position="144"/>
        <end position="165"/>
    </location>
</feature>
<dbReference type="AlphaFoldDB" id="A0A975NUE9"/>
<keyword evidence="4 5" id="KW-0472">Membrane</keyword>
<dbReference type="RefSeq" id="WP_215602307.1">
    <property type="nucleotide sequence ID" value="NZ_CP076136.1"/>
</dbReference>
<evidence type="ECO:0000256" key="2">
    <source>
        <dbReference type="ARBA" id="ARBA00022692"/>
    </source>
</evidence>
<dbReference type="Gene3D" id="1.20.1550.10">
    <property type="entry name" value="DsbB-like"/>
    <property type="match status" value="1"/>
</dbReference>
<dbReference type="GO" id="GO:0015035">
    <property type="term" value="F:protein-disulfide reductase activity"/>
    <property type="evidence" value="ECO:0007669"/>
    <property type="project" value="InterPro"/>
</dbReference>
<name>A0A975NUE9_9BRAD</name>
<organism evidence="6 7">
    <name type="scientific">Bradyrhizobium sediminis</name>
    <dbReference type="NCBI Taxonomy" id="2840469"/>
    <lineage>
        <taxon>Bacteria</taxon>
        <taxon>Pseudomonadati</taxon>
        <taxon>Pseudomonadota</taxon>
        <taxon>Alphaproteobacteria</taxon>
        <taxon>Hyphomicrobiales</taxon>
        <taxon>Nitrobacteraceae</taxon>
        <taxon>Bradyrhizobium</taxon>
    </lineage>
</organism>
<dbReference type="EMBL" id="CP076136">
    <property type="protein sequence ID" value="QWG21587.1"/>
    <property type="molecule type" value="Genomic_DNA"/>
</dbReference>
<evidence type="ECO:0000256" key="1">
    <source>
        <dbReference type="ARBA" id="ARBA00004141"/>
    </source>
</evidence>
<dbReference type="GO" id="GO:0006457">
    <property type="term" value="P:protein folding"/>
    <property type="evidence" value="ECO:0007669"/>
    <property type="project" value="InterPro"/>
</dbReference>
<protein>
    <submittedName>
        <fullName evidence="6">Disulfide bond formation protein B</fullName>
    </submittedName>
</protein>